<accession>A0ABQ4BMV6</accession>
<comment type="caution">
    <text evidence="1">The sequence shown here is derived from an EMBL/GenBank/DDBJ whole genome shotgun (WGS) entry which is preliminary data.</text>
</comment>
<keyword evidence="2" id="KW-1185">Reference proteome</keyword>
<name>A0ABQ4BMV6_9ACTN</name>
<dbReference type="EMBL" id="BOMS01000136">
    <property type="protein sequence ID" value="GIE72016.1"/>
    <property type="molecule type" value="Genomic_DNA"/>
</dbReference>
<proteinExistence type="predicted"/>
<organism evidence="1 2">
    <name type="scientific">Actinoplanes palleronii</name>
    <dbReference type="NCBI Taxonomy" id="113570"/>
    <lineage>
        <taxon>Bacteria</taxon>
        <taxon>Bacillati</taxon>
        <taxon>Actinomycetota</taxon>
        <taxon>Actinomycetes</taxon>
        <taxon>Micromonosporales</taxon>
        <taxon>Micromonosporaceae</taxon>
        <taxon>Actinoplanes</taxon>
    </lineage>
</organism>
<dbReference type="Proteomes" id="UP000624709">
    <property type="component" value="Unassembled WGS sequence"/>
</dbReference>
<sequence length="226" mass="25050">MVGYELHICRSVSHSHSLRYPISAAEVEALVQRSPDLGFTDDRQAITVAGTDRVLHFWENSLEAKHPPDHLIRRMVAIGEELDAWVTGDEGEIYSWNGQEIETRDPDEDDEPGEGAAWITRGCAAAGRNDFAPIVEAEWLAFAAELDGFEVRSEIGARLPSGPRPIPCPPIAIWTGHPSGEPVPFWFDEDLLEIDVLDEPTLRCMLLVAAGLDAEVQDRDDQQLTV</sequence>
<protein>
    <recommendedName>
        <fullName evidence="3">Knr4/Smi1-like domain-containing protein</fullName>
    </recommendedName>
</protein>
<reference evidence="1 2" key="1">
    <citation type="submission" date="2021-01" db="EMBL/GenBank/DDBJ databases">
        <title>Whole genome shotgun sequence of Actinoplanes palleronii NBRC 14916.</title>
        <authorList>
            <person name="Komaki H."/>
            <person name="Tamura T."/>
        </authorList>
    </citation>
    <scope>NUCLEOTIDE SEQUENCE [LARGE SCALE GENOMIC DNA]</scope>
    <source>
        <strain evidence="1 2">NBRC 14916</strain>
    </source>
</reference>
<evidence type="ECO:0008006" key="3">
    <source>
        <dbReference type="Google" id="ProtNLM"/>
    </source>
</evidence>
<evidence type="ECO:0000313" key="2">
    <source>
        <dbReference type="Proteomes" id="UP000624709"/>
    </source>
</evidence>
<gene>
    <name evidence="1" type="ORF">Apa02nite_081240</name>
</gene>
<evidence type="ECO:0000313" key="1">
    <source>
        <dbReference type="EMBL" id="GIE72016.1"/>
    </source>
</evidence>